<name>A0A3S5C1A9_9PLAT</name>
<keyword evidence="3" id="KW-1185">Reference proteome</keyword>
<dbReference type="Proteomes" id="UP000784294">
    <property type="component" value="Unassembled WGS sequence"/>
</dbReference>
<comment type="caution">
    <text evidence="2">The sequence shown here is derived from an EMBL/GenBank/DDBJ whole genome shotgun (WGS) entry which is preliminary data.</text>
</comment>
<proteinExistence type="predicted"/>
<accession>A0A3S5C1A9</accession>
<organism evidence="2 3">
    <name type="scientific">Protopolystoma xenopodis</name>
    <dbReference type="NCBI Taxonomy" id="117903"/>
    <lineage>
        <taxon>Eukaryota</taxon>
        <taxon>Metazoa</taxon>
        <taxon>Spiralia</taxon>
        <taxon>Lophotrochozoa</taxon>
        <taxon>Platyhelminthes</taxon>
        <taxon>Monogenea</taxon>
        <taxon>Polyopisthocotylea</taxon>
        <taxon>Polystomatidea</taxon>
        <taxon>Polystomatidae</taxon>
        <taxon>Protopolystoma</taxon>
    </lineage>
</organism>
<feature type="compositionally biased region" description="Basic and acidic residues" evidence="1">
    <location>
        <begin position="69"/>
        <end position="83"/>
    </location>
</feature>
<reference evidence="2" key="1">
    <citation type="submission" date="2018-11" db="EMBL/GenBank/DDBJ databases">
        <authorList>
            <consortium name="Pathogen Informatics"/>
        </authorList>
    </citation>
    <scope>NUCLEOTIDE SEQUENCE</scope>
</reference>
<evidence type="ECO:0000256" key="1">
    <source>
        <dbReference type="SAM" id="MobiDB-lite"/>
    </source>
</evidence>
<dbReference type="AlphaFoldDB" id="A0A3S5C1A9"/>
<dbReference type="EMBL" id="CAAALY010098230">
    <property type="protein sequence ID" value="VEL28846.1"/>
    <property type="molecule type" value="Genomic_DNA"/>
</dbReference>
<feature type="compositionally biased region" description="Polar residues" evidence="1">
    <location>
        <begin position="55"/>
        <end position="64"/>
    </location>
</feature>
<evidence type="ECO:0000313" key="2">
    <source>
        <dbReference type="EMBL" id="VEL28846.1"/>
    </source>
</evidence>
<feature type="region of interest" description="Disordered" evidence="1">
    <location>
        <begin position="55"/>
        <end position="83"/>
    </location>
</feature>
<gene>
    <name evidence="2" type="ORF">PXEA_LOCUS22286</name>
</gene>
<protein>
    <submittedName>
        <fullName evidence="2">Uncharacterized protein</fullName>
    </submittedName>
</protein>
<evidence type="ECO:0000313" key="3">
    <source>
        <dbReference type="Proteomes" id="UP000784294"/>
    </source>
</evidence>
<sequence length="83" mass="8929">MQIVDTFPTDTSLLEVVPSTQEENLPTVEAMDLIASNPPSSISSIIPPLLAQPITGSVSDSSTRICGPENHKGQEHTTNEEKR</sequence>